<name>A0A814GQ02_9BILA</name>
<feature type="non-terminal residue" evidence="2">
    <location>
        <position position="1"/>
    </location>
</feature>
<dbReference type="EMBL" id="CAJNOC010003832">
    <property type="protein sequence ID" value="CAF0999447.1"/>
    <property type="molecule type" value="Genomic_DNA"/>
</dbReference>
<evidence type="ECO:0000313" key="3">
    <source>
        <dbReference type="Proteomes" id="UP000663879"/>
    </source>
</evidence>
<reference evidence="2" key="1">
    <citation type="submission" date="2021-02" db="EMBL/GenBank/DDBJ databases">
        <authorList>
            <person name="Nowell W R."/>
        </authorList>
    </citation>
    <scope>NUCLEOTIDE SEQUENCE</scope>
    <source>
        <strain evidence="2">Ploen Becks lab</strain>
    </source>
</reference>
<dbReference type="AlphaFoldDB" id="A0A814GQ02"/>
<keyword evidence="3" id="KW-1185">Reference proteome</keyword>
<evidence type="ECO:0000313" key="2">
    <source>
        <dbReference type="EMBL" id="CAF0999447.1"/>
    </source>
</evidence>
<dbReference type="Proteomes" id="UP000663879">
    <property type="component" value="Unassembled WGS sequence"/>
</dbReference>
<comment type="caution">
    <text evidence="2">The sequence shown here is derived from an EMBL/GenBank/DDBJ whole genome shotgun (WGS) entry which is preliminary data.</text>
</comment>
<proteinExistence type="predicted"/>
<feature type="compositionally biased region" description="Basic and acidic residues" evidence="1">
    <location>
        <begin position="7"/>
        <end position="20"/>
    </location>
</feature>
<gene>
    <name evidence="2" type="ORF">OXX778_LOCUS16328</name>
</gene>
<dbReference type="OrthoDB" id="27218at2759"/>
<accession>A0A814GQ02</accession>
<feature type="region of interest" description="Disordered" evidence="1">
    <location>
        <begin position="1"/>
        <end position="38"/>
    </location>
</feature>
<protein>
    <submittedName>
        <fullName evidence="2">Uncharacterized protein</fullName>
    </submittedName>
</protein>
<organism evidence="2 3">
    <name type="scientific">Brachionus calyciflorus</name>
    <dbReference type="NCBI Taxonomy" id="104777"/>
    <lineage>
        <taxon>Eukaryota</taxon>
        <taxon>Metazoa</taxon>
        <taxon>Spiralia</taxon>
        <taxon>Gnathifera</taxon>
        <taxon>Rotifera</taxon>
        <taxon>Eurotatoria</taxon>
        <taxon>Monogononta</taxon>
        <taxon>Pseudotrocha</taxon>
        <taxon>Ploima</taxon>
        <taxon>Brachionidae</taxon>
        <taxon>Brachionus</taxon>
    </lineage>
</organism>
<evidence type="ECO:0000256" key="1">
    <source>
        <dbReference type="SAM" id="MobiDB-lite"/>
    </source>
</evidence>
<dbReference type="Gene3D" id="6.10.250.450">
    <property type="match status" value="1"/>
</dbReference>
<sequence>YLEEREEALKKASEEKRRVQESVPGILNPHELPEDMQD</sequence>